<feature type="domain" description="TFIIB-type" evidence="6">
    <location>
        <begin position="57"/>
        <end position="91"/>
    </location>
</feature>
<dbReference type="SUPFAM" id="SSF47954">
    <property type="entry name" value="Cyclin-like"/>
    <property type="match status" value="2"/>
</dbReference>
<evidence type="ECO:0000259" key="6">
    <source>
        <dbReference type="PROSITE" id="PS51134"/>
    </source>
</evidence>
<dbReference type="GO" id="GO:0016251">
    <property type="term" value="F:RNA polymerase II general transcription initiation factor activity"/>
    <property type="evidence" value="ECO:0007669"/>
    <property type="project" value="TreeGrafter"/>
</dbReference>
<dbReference type="AlphaFoldDB" id="A0A1Y2HT87"/>
<dbReference type="PROSITE" id="PS51134">
    <property type="entry name" value="ZF_TFIIB"/>
    <property type="match status" value="1"/>
</dbReference>
<dbReference type="STRING" id="765915.A0A1Y2HT87"/>
<dbReference type="Proteomes" id="UP000193411">
    <property type="component" value="Unassembled WGS sequence"/>
</dbReference>
<evidence type="ECO:0000256" key="2">
    <source>
        <dbReference type="ARBA" id="ARBA00023015"/>
    </source>
</evidence>
<gene>
    <name evidence="7" type="ORF">BCR44DRAFT_51112</name>
</gene>
<evidence type="ECO:0000256" key="3">
    <source>
        <dbReference type="ARBA" id="ARBA00023163"/>
    </source>
</evidence>
<dbReference type="Gene3D" id="1.10.472.10">
    <property type="entry name" value="Cyclin-like"/>
    <property type="match status" value="1"/>
</dbReference>
<dbReference type="Gene3D" id="1.10.472.170">
    <property type="match status" value="1"/>
</dbReference>
<keyword evidence="1" id="KW-0677">Repeat</keyword>
<evidence type="ECO:0000313" key="8">
    <source>
        <dbReference type="Proteomes" id="UP000193411"/>
    </source>
</evidence>
<dbReference type="GO" id="GO:0070897">
    <property type="term" value="P:transcription preinitiation complex assembly"/>
    <property type="evidence" value="ECO:0007669"/>
    <property type="project" value="InterPro"/>
</dbReference>
<dbReference type="EMBL" id="MCFL01000014">
    <property type="protein sequence ID" value="ORZ37154.1"/>
    <property type="molecule type" value="Genomic_DNA"/>
</dbReference>
<keyword evidence="5" id="KW-0862">Zinc</keyword>
<sequence>MSTHGTLHPHQQPGQPSLAVHSVHSLPNQEIYASLNPKDSDSDKYRAISEAQQVDLNVRLMCSYCKDPVPNIIEDFKQGDLICATCGTVFKDRIIDTRSEWRTFSSDDGSDDPSRVGAAENKLMGKMNMETTIGDGRGTIGGSKDLSRTHAKTSTIRHNKVLTDGYRQIVTLGDQLNLQRNEVDTGKFCLYKMAEAGFAINKNIKLYCAVALLFGCRASGINFSVQEMADKVNADKVELGKVVFKVGPKIGNLSKQTTIDEGVRASSALDLPPVAANMITHLCQQAKNFEQLASRVPSTIIGAALWFVSHLIGHPKTLAEIAKYVKMGEPTIRNAYKVLYANRKTVMSAKMKEYDVTKLPPV</sequence>
<evidence type="ECO:0000313" key="7">
    <source>
        <dbReference type="EMBL" id="ORZ37154.1"/>
    </source>
</evidence>
<name>A0A1Y2HT87_9FUNG</name>
<evidence type="ECO:0000256" key="5">
    <source>
        <dbReference type="PROSITE-ProRule" id="PRU00469"/>
    </source>
</evidence>
<dbReference type="InterPro" id="IPR000812">
    <property type="entry name" value="TFIIB"/>
</dbReference>
<dbReference type="InterPro" id="IPR036915">
    <property type="entry name" value="Cyclin-like_sf"/>
</dbReference>
<dbReference type="InterPro" id="IPR013150">
    <property type="entry name" value="TFIIB_cyclin"/>
</dbReference>
<dbReference type="OrthoDB" id="25790at2759"/>
<dbReference type="PRINTS" id="PR00685">
    <property type="entry name" value="TIFACTORIIB"/>
</dbReference>
<keyword evidence="2" id="KW-0805">Transcription regulation</keyword>
<accession>A0A1Y2HT87</accession>
<keyword evidence="5" id="KW-0863">Zinc-finger</keyword>
<dbReference type="SUPFAM" id="SSF57783">
    <property type="entry name" value="Zinc beta-ribbon"/>
    <property type="match status" value="1"/>
</dbReference>
<dbReference type="PANTHER" id="PTHR11618:SF13">
    <property type="entry name" value="TRANSCRIPTION INITIATION FACTOR IIB"/>
    <property type="match status" value="1"/>
</dbReference>
<keyword evidence="3" id="KW-0804">Transcription</keyword>
<organism evidence="7 8">
    <name type="scientific">Catenaria anguillulae PL171</name>
    <dbReference type="NCBI Taxonomy" id="765915"/>
    <lineage>
        <taxon>Eukaryota</taxon>
        <taxon>Fungi</taxon>
        <taxon>Fungi incertae sedis</taxon>
        <taxon>Blastocladiomycota</taxon>
        <taxon>Blastocladiomycetes</taxon>
        <taxon>Blastocladiales</taxon>
        <taxon>Catenariaceae</taxon>
        <taxon>Catenaria</taxon>
    </lineage>
</organism>
<evidence type="ECO:0000256" key="1">
    <source>
        <dbReference type="ARBA" id="ARBA00022737"/>
    </source>
</evidence>
<comment type="caution">
    <text evidence="7">The sequence shown here is derived from an EMBL/GenBank/DDBJ whole genome shotgun (WGS) entry which is preliminary data.</text>
</comment>
<dbReference type="PANTHER" id="PTHR11618">
    <property type="entry name" value="TRANSCRIPTION INITIATION FACTOR IIB-RELATED"/>
    <property type="match status" value="1"/>
</dbReference>
<dbReference type="GO" id="GO:0017025">
    <property type="term" value="F:TBP-class protein binding"/>
    <property type="evidence" value="ECO:0007669"/>
    <property type="project" value="InterPro"/>
</dbReference>
<dbReference type="InterPro" id="IPR013137">
    <property type="entry name" value="Znf_TFIIB"/>
</dbReference>
<dbReference type="GO" id="GO:0006367">
    <property type="term" value="P:transcription initiation at RNA polymerase II promoter"/>
    <property type="evidence" value="ECO:0007669"/>
    <property type="project" value="TreeGrafter"/>
</dbReference>
<proteinExistence type="predicted"/>
<dbReference type="Pfam" id="PF00382">
    <property type="entry name" value="TFIIB"/>
    <property type="match status" value="1"/>
</dbReference>
<dbReference type="GO" id="GO:0005634">
    <property type="term" value="C:nucleus"/>
    <property type="evidence" value="ECO:0007669"/>
    <property type="project" value="TreeGrafter"/>
</dbReference>
<protein>
    <recommendedName>
        <fullName evidence="4">General transcription factor TFIIB</fullName>
    </recommendedName>
</protein>
<evidence type="ECO:0000256" key="4">
    <source>
        <dbReference type="ARBA" id="ARBA00031706"/>
    </source>
</evidence>
<dbReference type="GO" id="GO:0008270">
    <property type="term" value="F:zinc ion binding"/>
    <property type="evidence" value="ECO:0007669"/>
    <property type="project" value="UniProtKB-KW"/>
</dbReference>
<dbReference type="Pfam" id="PF08271">
    <property type="entry name" value="Zn_Ribbon_TF"/>
    <property type="match status" value="1"/>
</dbReference>
<keyword evidence="8" id="KW-1185">Reference proteome</keyword>
<reference evidence="7 8" key="1">
    <citation type="submission" date="2016-07" db="EMBL/GenBank/DDBJ databases">
        <title>Pervasive Adenine N6-methylation of Active Genes in Fungi.</title>
        <authorList>
            <consortium name="DOE Joint Genome Institute"/>
            <person name="Mondo S.J."/>
            <person name="Dannebaum R.O."/>
            <person name="Kuo R.C."/>
            <person name="Labutti K."/>
            <person name="Haridas S."/>
            <person name="Kuo A."/>
            <person name="Salamov A."/>
            <person name="Ahrendt S.R."/>
            <person name="Lipzen A."/>
            <person name="Sullivan W."/>
            <person name="Andreopoulos W.B."/>
            <person name="Clum A."/>
            <person name="Lindquist E."/>
            <person name="Daum C."/>
            <person name="Ramamoorthy G.K."/>
            <person name="Gryganskyi A."/>
            <person name="Culley D."/>
            <person name="Magnuson J.K."/>
            <person name="James T.Y."/>
            <person name="O'Malley M.A."/>
            <person name="Stajich J.E."/>
            <person name="Spatafora J.W."/>
            <person name="Visel A."/>
            <person name="Grigoriev I.V."/>
        </authorList>
    </citation>
    <scope>NUCLEOTIDE SEQUENCE [LARGE SCALE GENOMIC DNA]</scope>
    <source>
        <strain evidence="7 8">PL171</strain>
    </source>
</reference>
<keyword evidence="5" id="KW-0479">Metal-binding</keyword>
<dbReference type="GO" id="GO:0097550">
    <property type="term" value="C:transcription preinitiation complex"/>
    <property type="evidence" value="ECO:0007669"/>
    <property type="project" value="TreeGrafter"/>
</dbReference>